<dbReference type="AlphaFoldDB" id="A0A1V6N235"/>
<reference evidence="1 2" key="1">
    <citation type="submission" date="2014-12" db="EMBL/GenBank/DDBJ databases">
        <title>Genome sequence of Methanobrevibacter arboriphilicus DH1, DSM1125.</title>
        <authorList>
            <person name="Poehlein A."/>
            <person name="Thauer R.K."/>
            <person name="Seedorf H."/>
            <person name="Daniel R."/>
        </authorList>
    </citation>
    <scope>NUCLEOTIDE SEQUENCE [LARGE SCALE GENOMIC DNA]</scope>
    <source>
        <strain evidence="1 2">DH1</strain>
    </source>
</reference>
<dbReference type="RefSeq" id="WP_080460404.1">
    <property type="nucleotide sequence ID" value="NZ_BBET01000002.1"/>
</dbReference>
<protein>
    <submittedName>
        <fullName evidence="1">Uncharacterized protein</fullName>
    </submittedName>
</protein>
<evidence type="ECO:0000313" key="1">
    <source>
        <dbReference type="EMBL" id="OQD58704.1"/>
    </source>
</evidence>
<proteinExistence type="predicted"/>
<dbReference type="EMBL" id="JXMW01000010">
    <property type="protein sequence ID" value="OQD58704.1"/>
    <property type="molecule type" value="Genomic_DNA"/>
</dbReference>
<dbReference type="OrthoDB" id="350983at2157"/>
<accession>A0A1V6N235</accession>
<dbReference type="Proteomes" id="UP000191661">
    <property type="component" value="Unassembled WGS sequence"/>
</dbReference>
<keyword evidence="2" id="KW-1185">Reference proteome</keyword>
<organism evidence="1 2">
    <name type="scientific">Methanobrevibacter arboriphilus JCM 13429 = DSM 1125</name>
    <dbReference type="NCBI Taxonomy" id="1300164"/>
    <lineage>
        <taxon>Archaea</taxon>
        <taxon>Methanobacteriati</taxon>
        <taxon>Methanobacteriota</taxon>
        <taxon>Methanomada group</taxon>
        <taxon>Methanobacteria</taxon>
        <taxon>Methanobacteriales</taxon>
        <taxon>Methanobacteriaceae</taxon>
        <taxon>Methanobrevibacter</taxon>
    </lineage>
</organism>
<sequence length="155" mass="17289">MIEIEADYTSLYNKLIQKRDQAPDRLAIVVNESAMAGHGIVVSKAPIDEGTLRGSHRVESRGLLERVIFPDQGVAPHALFVILGTKPHIIMGKPYLSFKGKNGRVLLGRKLKNATKPGIVHHPGTKPNDYMKKSIPDIKSEIESNLEEFKNWLIE</sequence>
<gene>
    <name evidence="1" type="ORF">MBBAR_10c00450</name>
</gene>
<comment type="caution">
    <text evidence="1">The sequence shown here is derived from an EMBL/GenBank/DDBJ whole genome shotgun (WGS) entry which is preliminary data.</text>
</comment>
<evidence type="ECO:0000313" key="2">
    <source>
        <dbReference type="Proteomes" id="UP000191661"/>
    </source>
</evidence>
<name>A0A1V6N235_METAZ</name>